<dbReference type="Gene3D" id="1.20.1270.370">
    <property type="match status" value="1"/>
</dbReference>
<organism evidence="1 2">
    <name type="scientific">Chelativorans composti</name>
    <dbReference type="NCBI Taxonomy" id="768533"/>
    <lineage>
        <taxon>Bacteria</taxon>
        <taxon>Pseudomonadati</taxon>
        <taxon>Pseudomonadota</taxon>
        <taxon>Alphaproteobacteria</taxon>
        <taxon>Hyphomicrobiales</taxon>
        <taxon>Phyllobacteriaceae</taxon>
        <taxon>Chelativorans</taxon>
    </lineage>
</organism>
<dbReference type="Proteomes" id="UP001597373">
    <property type="component" value="Unassembled WGS sequence"/>
</dbReference>
<dbReference type="Pfam" id="PF06050">
    <property type="entry name" value="HGD-D"/>
    <property type="match status" value="1"/>
</dbReference>
<keyword evidence="2" id="KW-1185">Reference proteome</keyword>
<evidence type="ECO:0000313" key="1">
    <source>
        <dbReference type="EMBL" id="MFD2258440.1"/>
    </source>
</evidence>
<name>A0ABW5DCT0_9HYPH</name>
<accession>A0ABW5DCT0</accession>
<dbReference type="InterPro" id="IPR010327">
    <property type="entry name" value="FldB/FldC_alpha/beta"/>
</dbReference>
<dbReference type="EMBL" id="JBHUIR010000005">
    <property type="protein sequence ID" value="MFD2258440.1"/>
    <property type="molecule type" value="Genomic_DNA"/>
</dbReference>
<proteinExistence type="predicted"/>
<gene>
    <name evidence="1" type="ORF">ACFSMZ_01475</name>
</gene>
<reference evidence="2" key="1">
    <citation type="journal article" date="2019" name="Int. J. Syst. Evol. Microbiol.">
        <title>The Global Catalogue of Microorganisms (GCM) 10K type strain sequencing project: providing services to taxonomists for standard genome sequencing and annotation.</title>
        <authorList>
            <consortium name="The Broad Institute Genomics Platform"/>
            <consortium name="The Broad Institute Genome Sequencing Center for Infectious Disease"/>
            <person name="Wu L."/>
            <person name="Ma J."/>
        </authorList>
    </citation>
    <scope>NUCLEOTIDE SEQUENCE [LARGE SCALE GENOMIC DNA]</scope>
    <source>
        <strain evidence="2">KCTC 23707</strain>
    </source>
</reference>
<protein>
    <submittedName>
        <fullName evidence="1">2-hydroxyacyl-CoA dehydratase family protein</fullName>
    </submittedName>
</protein>
<dbReference type="Gene3D" id="3.40.50.11900">
    <property type="match status" value="1"/>
</dbReference>
<dbReference type="RefSeq" id="WP_345099971.1">
    <property type="nucleotide sequence ID" value="NZ_BAABGS010000073.1"/>
</dbReference>
<comment type="caution">
    <text evidence="1">The sequence shown here is derived from an EMBL/GenBank/DDBJ whole genome shotgun (WGS) entry which is preliminary data.</text>
</comment>
<dbReference type="Gene3D" id="3.40.50.11890">
    <property type="match status" value="1"/>
</dbReference>
<sequence>MPQPSPFESRRAAGSRLEHAFEARDRNQPAASLPRIGIFGNGFPETLVAAAGGVPVHLSMGQLSEKTAIDEIIEPFVDEEVRIFLNRLMNGEFADFLGIVFARDDAPALVAYQYACEWVRQGRAPAAVPPMFLWNLVHATTPAVERFNAIQAEKLFDFLNRIGLNRPDDQAIAEAAAAEGRRRKALERLGASGVSGTVAMRWRNAGRFMTAGEHADLLDAALGEIEGGARGGLRIGVIGSPLLSPASYELFEGFGTIVCDWQPWGAVWPGPGNDKLTLPEILRATAADPSCPRIAPTTAFRTALLDAVTEARCELVLCQLAPTDDTIGWEIPAIASALGERGIAFVNLGFREPDQDTWHERAAALISAKLEARK</sequence>
<evidence type="ECO:0000313" key="2">
    <source>
        <dbReference type="Proteomes" id="UP001597373"/>
    </source>
</evidence>